<feature type="compositionally biased region" description="Basic and acidic residues" evidence="5">
    <location>
        <begin position="80"/>
        <end position="97"/>
    </location>
</feature>
<evidence type="ECO:0000256" key="4">
    <source>
        <dbReference type="PROSITE-ProRule" id="PRU00134"/>
    </source>
</evidence>
<dbReference type="Proteomes" id="UP000006906">
    <property type="component" value="Chromosome 4"/>
</dbReference>
<feature type="compositionally biased region" description="Basic and acidic residues" evidence="5">
    <location>
        <begin position="62"/>
        <end position="73"/>
    </location>
</feature>
<feature type="domain" description="MYND-type" evidence="6">
    <location>
        <begin position="1556"/>
        <end position="1611"/>
    </location>
</feature>
<gene>
    <name evidence="7" type="ORF">CHLRE_04g226650v5</name>
</gene>
<keyword evidence="8" id="KW-1185">Reference proteome</keyword>
<dbReference type="EMBL" id="CM008965">
    <property type="protein sequence ID" value="PNW84248.1"/>
    <property type="molecule type" value="Genomic_DNA"/>
</dbReference>
<dbReference type="PaxDb" id="3055-EDP04176"/>
<reference evidence="7 8" key="1">
    <citation type="journal article" date="2007" name="Science">
        <title>The Chlamydomonas genome reveals the evolution of key animal and plant functions.</title>
        <authorList>
            <person name="Merchant S.S."/>
            <person name="Prochnik S.E."/>
            <person name="Vallon O."/>
            <person name="Harris E.H."/>
            <person name="Karpowicz S.J."/>
            <person name="Witman G.B."/>
            <person name="Terry A."/>
            <person name="Salamov A."/>
            <person name="Fritz-Laylin L.K."/>
            <person name="Marechal-Drouard L."/>
            <person name="Marshall W.F."/>
            <person name="Qu L.H."/>
            <person name="Nelson D.R."/>
            <person name="Sanderfoot A.A."/>
            <person name="Spalding M.H."/>
            <person name="Kapitonov V.V."/>
            <person name="Ren Q."/>
            <person name="Ferris P."/>
            <person name="Lindquist E."/>
            <person name="Shapiro H."/>
            <person name="Lucas S.M."/>
            <person name="Grimwood J."/>
            <person name="Schmutz J."/>
            <person name="Cardol P."/>
            <person name="Cerutti H."/>
            <person name="Chanfreau G."/>
            <person name="Chen C.L."/>
            <person name="Cognat V."/>
            <person name="Croft M.T."/>
            <person name="Dent R."/>
            <person name="Dutcher S."/>
            <person name="Fernandez E."/>
            <person name="Fukuzawa H."/>
            <person name="Gonzalez-Ballester D."/>
            <person name="Gonzalez-Halphen D."/>
            <person name="Hallmann A."/>
            <person name="Hanikenne M."/>
            <person name="Hippler M."/>
            <person name="Inwood W."/>
            <person name="Jabbari K."/>
            <person name="Kalanon M."/>
            <person name="Kuras R."/>
            <person name="Lefebvre P.A."/>
            <person name="Lemaire S.D."/>
            <person name="Lobanov A.V."/>
            <person name="Lohr M."/>
            <person name="Manuell A."/>
            <person name="Meier I."/>
            <person name="Mets L."/>
            <person name="Mittag M."/>
            <person name="Mittelmeier T."/>
            <person name="Moroney J.V."/>
            <person name="Moseley J."/>
            <person name="Napoli C."/>
            <person name="Nedelcu A.M."/>
            <person name="Niyogi K."/>
            <person name="Novoselov S.V."/>
            <person name="Paulsen I.T."/>
            <person name="Pazour G."/>
            <person name="Purton S."/>
            <person name="Ral J.P."/>
            <person name="Riano-Pachon D.M."/>
            <person name="Riekhof W."/>
            <person name="Rymarquis L."/>
            <person name="Schroda M."/>
            <person name="Stern D."/>
            <person name="Umen J."/>
            <person name="Willows R."/>
            <person name="Wilson N."/>
            <person name="Zimmer S.L."/>
            <person name="Allmer J."/>
            <person name="Balk J."/>
            <person name="Bisova K."/>
            <person name="Chen C.J."/>
            <person name="Elias M."/>
            <person name="Gendler K."/>
            <person name="Hauser C."/>
            <person name="Lamb M.R."/>
            <person name="Ledford H."/>
            <person name="Long J.C."/>
            <person name="Minagawa J."/>
            <person name="Page M.D."/>
            <person name="Pan J."/>
            <person name="Pootakham W."/>
            <person name="Roje S."/>
            <person name="Rose A."/>
            <person name="Stahlberg E."/>
            <person name="Terauchi A.M."/>
            <person name="Yang P."/>
            <person name="Ball S."/>
            <person name="Bowler C."/>
            <person name="Dieckmann C.L."/>
            <person name="Gladyshev V.N."/>
            <person name="Green P."/>
            <person name="Jorgensen R."/>
            <person name="Mayfield S."/>
            <person name="Mueller-Roeber B."/>
            <person name="Rajamani S."/>
            <person name="Sayre R.T."/>
            <person name="Brokstein P."/>
            <person name="Dubchak I."/>
            <person name="Goodstein D."/>
            <person name="Hornick L."/>
            <person name="Huang Y.W."/>
            <person name="Jhaveri J."/>
            <person name="Luo Y."/>
            <person name="Martinez D."/>
            <person name="Ngau W.C."/>
            <person name="Otillar B."/>
            <person name="Poliakov A."/>
            <person name="Porter A."/>
            <person name="Szajkowski L."/>
            <person name="Werner G."/>
            <person name="Zhou K."/>
            <person name="Grigoriev I.V."/>
            <person name="Rokhsar D.S."/>
            <person name="Grossman A.R."/>
        </authorList>
    </citation>
    <scope>NUCLEOTIDE SEQUENCE [LARGE SCALE GENOMIC DNA]</scope>
    <source>
        <strain evidence="8">CC-503</strain>
    </source>
</reference>
<feature type="compositionally biased region" description="Pro residues" evidence="5">
    <location>
        <begin position="165"/>
        <end position="177"/>
    </location>
</feature>
<dbReference type="GO" id="GO:0008270">
    <property type="term" value="F:zinc ion binding"/>
    <property type="evidence" value="ECO:0007669"/>
    <property type="project" value="UniProtKB-KW"/>
</dbReference>
<dbReference type="InParanoid" id="A0A2K3DUN1"/>
<dbReference type="Gramene" id="PNW84248">
    <property type="protein sequence ID" value="PNW84248"/>
    <property type="gene ID" value="CHLRE_04g226650v5"/>
</dbReference>
<feature type="compositionally biased region" description="Gly residues" evidence="5">
    <location>
        <begin position="1334"/>
        <end position="1343"/>
    </location>
</feature>
<feature type="region of interest" description="Disordered" evidence="5">
    <location>
        <begin position="1009"/>
        <end position="1059"/>
    </location>
</feature>
<evidence type="ECO:0000256" key="1">
    <source>
        <dbReference type="ARBA" id="ARBA00022723"/>
    </source>
</evidence>
<keyword evidence="1" id="KW-0479">Metal-binding</keyword>
<feature type="compositionally biased region" description="Gly residues" evidence="5">
    <location>
        <begin position="500"/>
        <end position="510"/>
    </location>
</feature>
<feature type="compositionally biased region" description="Low complexity" evidence="5">
    <location>
        <begin position="146"/>
        <end position="164"/>
    </location>
</feature>
<evidence type="ECO:0000256" key="2">
    <source>
        <dbReference type="ARBA" id="ARBA00022771"/>
    </source>
</evidence>
<feature type="region of interest" description="Disordered" evidence="5">
    <location>
        <begin position="123"/>
        <end position="179"/>
    </location>
</feature>
<feature type="region of interest" description="Disordered" evidence="5">
    <location>
        <begin position="1507"/>
        <end position="1534"/>
    </location>
</feature>
<feature type="compositionally biased region" description="Gly residues" evidence="5">
    <location>
        <begin position="1620"/>
        <end position="1652"/>
    </location>
</feature>
<protein>
    <recommendedName>
        <fullName evidence="6">MYND-type domain-containing protein</fullName>
    </recommendedName>
</protein>
<feature type="region of interest" description="Disordered" evidence="5">
    <location>
        <begin position="1620"/>
        <end position="1658"/>
    </location>
</feature>
<feature type="region of interest" description="Disordered" evidence="5">
    <location>
        <begin position="1142"/>
        <end position="1167"/>
    </location>
</feature>
<dbReference type="RefSeq" id="XP_042925368.1">
    <property type="nucleotide sequence ID" value="XM_043062016.1"/>
</dbReference>
<dbReference type="InterPro" id="IPR002893">
    <property type="entry name" value="Znf_MYND"/>
</dbReference>
<evidence type="ECO:0000256" key="3">
    <source>
        <dbReference type="ARBA" id="ARBA00022833"/>
    </source>
</evidence>
<dbReference type="OrthoDB" id="553177at2759"/>
<name>A0A2K3DUN1_CHLRE</name>
<feature type="compositionally biased region" description="Gly residues" evidence="5">
    <location>
        <begin position="1515"/>
        <end position="1524"/>
    </location>
</feature>
<evidence type="ECO:0000256" key="5">
    <source>
        <dbReference type="SAM" id="MobiDB-lite"/>
    </source>
</evidence>
<keyword evidence="2 4" id="KW-0863">Zinc-finger</keyword>
<feature type="compositionally biased region" description="Low complexity" evidence="5">
    <location>
        <begin position="671"/>
        <end position="697"/>
    </location>
</feature>
<feature type="region of interest" description="Disordered" evidence="5">
    <location>
        <begin position="1437"/>
        <end position="1466"/>
    </location>
</feature>
<organism evidence="7 8">
    <name type="scientific">Chlamydomonas reinhardtii</name>
    <name type="common">Chlamydomonas smithii</name>
    <dbReference type="NCBI Taxonomy" id="3055"/>
    <lineage>
        <taxon>Eukaryota</taxon>
        <taxon>Viridiplantae</taxon>
        <taxon>Chlorophyta</taxon>
        <taxon>core chlorophytes</taxon>
        <taxon>Chlorophyceae</taxon>
        <taxon>CS clade</taxon>
        <taxon>Chlamydomonadales</taxon>
        <taxon>Chlamydomonadaceae</taxon>
        <taxon>Chlamydomonas</taxon>
    </lineage>
</organism>
<dbReference type="KEGG" id="cre:CHLRE_04g226650v5"/>
<feature type="region of interest" description="Disordered" evidence="5">
    <location>
        <begin position="1322"/>
        <end position="1362"/>
    </location>
</feature>
<evidence type="ECO:0000313" key="7">
    <source>
        <dbReference type="EMBL" id="PNW84248.1"/>
    </source>
</evidence>
<sequence length="1658" mass="165819">MLNARARSTSTKDNTRETAATVLALSRTHVLRLWARHLATFTQQLEAGFSELSALLLQEQEQQERRERREREGPAGSGDGQKEQEQQRRQRDQERLQEQVLEDSPSLIFEVLGAMMHAVLGVADSGSGDDGGSSSTSSEGGGNGSGDSSSTAQQEPAPTASTAAAPPPPAAAPPASPASPAAAGVAFYQELVDSGVLEWAARCLLATSAALAPYRPYTQTDIKYNLLAAAPNPRAQLVVTSSAVEYVVRHWVGMLGRGLTLATQPVWAAGQGATGRARSRAAAAAAIRQPLARALAAGHCPCLSHLLATYLVGLCVALDGGPDYGLPGLTAAWRAVEAGAAADHGKRVGSTVSERSKDEQTAFVLKQQRAGDAALAGAAAAAACAAAAAAAVAGDGSGSASGSGFGPGSGPGPGCRGWLAAAAAQLSNENGGPLGQLRTGEERYCGYLTARSDVLHGPLELWAEALAAAPGLLLDGGSGQGDSGSGGGRAEATGAVPPGTSGGTGGRGSGSIRGCGKSCGGGCSSVLRSRVRAALVERRQELQRLRSRQPQLQAPGDDAATVAEKQCAQAVRRLGALATACGATPPLNTAAMAAVCVRLLLLATDARSDSSVGIESIASWEGLVDAATKHATSLVAALHARHRLWDGVASDSAAVGAGAGIDDAAKSGPRSGSTEAASGSGATSAQPGAGALAGAGAAAEDEAAEEAAAGTGRAVGRPKLAPDQTAHLARATLLCSKAALLDLTSGAVATGAEAVAASGAAIGAASATAAAARAAVGPLDAAAAGLDVRAAAAAAMAAAGARGGPEVERLWRLWWGAALGWVQLLSAPAGPNDPGVVTIREVSEVARARALRCQWQWQQVAEVLALALPPTEGRAPTGAEQEPAAVPAAAVAAAAAAMPTAAEAVAKLDHDALADAAMTWPALYAEDGAAEALLPWTRAAVEAGWVSVVEAMARRGPELSWAASIPRNTAAAAALVEAALQHSPRQLASLLRTMAKQLRRRASLTGLMPAAPAASPAPSAPGAHRQQQLQQPQQQPQPQQPQQQPQPQGAAAISAGGGEGAEAAGVDCSSYGLWDAMDACHYLLGGLVGVLVCEMVLVWRGVRPSGGAGGGNGAAVGEAEAAAAASADGAGAGAGISTCNGGGAHGGAGAEEEDEEEEEEESEEETAVAAWVRCGMERFYRLDVRGGGSLRRWRRHQLRRCLRSSGAAQVLPPAIGLLRLLLGACEAQLMRGGGGATPTDTQRVAVEALALTACELAVVLLEEVMGLQDRVAGAEWEETRHRRTAPALKRADRAAAATAAAAWRRGAASGVSGAAGCGSAGVANTDNNRNTGSTSGGTSGGTSGSTTGSTTGNAADRQPPINQPEHWPEFVWWQLDLAAVLRLALRVYGAYLEPEQEPEGRHSHRAKDIVIRVLCVLADHARARRGLNAWVLGVPSTSNTGGGAGSGEGGGGGGGAGGSGSAAGAAEAEVLDPVEEMIESGEDPYVKYHVLQQLVDEAWAFAGAEAGGKTDRKGCGSGGDGDGAAGTKKMKEEATDPRLGPMEWLAVALAARADVCAGCSNPACANMQGPSELGLRLPVRCRGCGPGPAAAQYCGRECAVEHWRAGHKARCRGGVGGSGGGVGGSGGDGRGGGGGAAAGGGGIGSSNAGGGSDSAAGA</sequence>
<proteinExistence type="predicted"/>
<feature type="region of interest" description="Disordered" evidence="5">
    <location>
        <begin position="662"/>
        <end position="697"/>
    </location>
</feature>
<evidence type="ECO:0000259" key="6">
    <source>
        <dbReference type="PROSITE" id="PS50865"/>
    </source>
</evidence>
<feature type="compositionally biased region" description="Gly residues" evidence="5">
    <location>
        <begin position="477"/>
        <end position="489"/>
    </location>
</feature>
<evidence type="ECO:0000313" key="8">
    <source>
        <dbReference type="Proteomes" id="UP000006906"/>
    </source>
</evidence>
<accession>A0A2K3DUN1</accession>
<feature type="compositionally biased region" description="Gly residues" evidence="5">
    <location>
        <begin position="1440"/>
        <end position="1461"/>
    </location>
</feature>
<dbReference type="ExpressionAtlas" id="A0A2K3DUN1">
    <property type="expression patterns" value="differential"/>
</dbReference>
<feature type="region of interest" description="Disordered" evidence="5">
    <location>
        <begin position="60"/>
        <end position="101"/>
    </location>
</feature>
<feature type="compositionally biased region" description="Low complexity" evidence="5">
    <location>
        <begin position="1009"/>
        <end position="1054"/>
    </location>
</feature>
<dbReference type="Gene3D" id="6.10.140.2220">
    <property type="match status" value="1"/>
</dbReference>
<dbReference type="GeneID" id="5717914"/>
<keyword evidence="3" id="KW-0862">Zinc</keyword>
<dbReference type="PROSITE" id="PS50865">
    <property type="entry name" value="ZF_MYND_2"/>
    <property type="match status" value="1"/>
</dbReference>
<feature type="region of interest" description="Disordered" evidence="5">
    <location>
        <begin position="477"/>
        <end position="510"/>
    </location>
</feature>
<feature type="compositionally biased region" description="Acidic residues" evidence="5">
    <location>
        <begin position="1150"/>
        <end position="1166"/>
    </location>
</feature>